<keyword evidence="3" id="KW-1185">Reference proteome</keyword>
<protein>
    <recommendedName>
        <fullName evidence="4">Anti-sigma factor</fullName>
    </recommendedName>
</protein>
<keyword evidence="1" id="KW-0472">Membrane</keyword>
<reference evidence="3" key="1">
    <citation type="journal article" date="2019" name="Int. J. Syst. Evol. Microbiol.">
        <title>The Global Catalogue of Microorganisms (GCM) 10K type strain sequencing project: providing services to taxonomists for standard genome sequencing and annotation.</title>
        <authorList>
            <consortium name="The Broad Institute Genomics Platform"/>
            <consortium name="The Broad Institute Genome Sequencing Center for Infectious Disease"/>
            <person name="Wu L."/>
            <person name="Ma J."/>
        </authorList>
    </citation>
    <scope>NUCLEOTIDE SEQUENCE [LARGE SCALE GENOMIC DNA]</scope>
    <source>
        <strain evidence="3">JCM 3389</strain>
    </source>
</reference>
<keyword evidence="1" id="KW-1133">Transmembrane helix</keyword>
<gene>
    <name evidence="2" type="ORF">ACFSJE_00875</name>
</gene>
<dbReference type="EMBL" id="JBHUHU010000001">
    <property type="protein sequence ID" value="MFD2098305.1"/>
    <property type="molecule type" value="Genomic_DNA"/>
</dbReference>
<evidence type="ECO:0000313" key="3">
    <source>
        <dbReference type="Proteomes" id="UP001597342"/>
    </source>
</evidence>
<organism evidence="2 3">
    <name type="scientific">Flagellimonas iocasae</name>
    <dbReference type="NCBI Taxonomy" id="2055905"/>
    <lineage>
        <taxon>Bacteria</taxon>
        <taxon>Pseudomonadati</taxon>
        <taxon>Bacteroidota</taxon>
        <taxon>Flavobacteriia</taxon>
        <taxon>Flavobacteriales</taxon>
        <taxon>Flavobacteriaceae</taxon>
        <taxon>Flagellimonas</taxon>
    </lineage>
</organism>
<accession>A0ABW4XTX8</accession>
<dbReference type="Proteomes" id="UP001597342">
    <property type="component" value="Unassembled WGS sequence"/>
</dbReference>
<evidence type="ECO:0008006" key="4">
    <source>
        <dbReference type="Google" id="ProtNLM"/>
    </source>
</evidence>
<evidence type="ECO:0000313" key="2">
    <source>
        <dbReference type="EMBL" id="MFD2098305.1"/>
    </source>
</evidence>
<keyword evidence="1" id="KW-0812">Transmembrane</keyword>
<proteinExistence type="predicted"/>
<sequence length="144" mass="17236">MELDNIEKLVEKYFEANTTVAEEEQLRDYFSQEKVATHLEQYKPMFNYFSIAKEERYTKQVPLKPSVNYYKWISVAAAVVLTFGIYFGNQYQENKRLEQEKAEYAYQETKKAFELLAENFNRGTEKVAYLKEFEEAKQKIYNNN</sequence>
<feature type="transmembrane region" description="Helical" evidence="1">
    <location>
        <begin position="69"/>
        <end position="88"/>
    </location>
</feature>
<name>A0ABW4XTX8_9FLAO</name>
<comment type="caution">
    <text evidence="2">The sequence shown here is derived from an EMBL/GenBank/DDBJ whole genome shotgun (WGS) entry which is preliminary data.</text>
</comment>
<evidence type="ECO:0000256" key="1">
    <source>
        <dbReference type="SAM" id="Phobius"/>
    </source>
</evidence>
<dbReference type="RefSeq" id="WP_379829088.1">
    <property type="nucleotide sequence ID" value="NZ_JBHUHU010000001.1"/>
</dbReference>